<keyword evidence="6 18" id="KW-0349">Heme</keyword>
<evidence type="ECO:0000256" key="7">
    <source>
        <dbReference type="ARBA" id="ARBA00022723"/>
    </source>
</evidence>
<feature type="domain" description="Nitrite/sulphite reductase 4Fe-4S" evidence="20">
    <location>
        <begin position="187"/>
        <end position="334"/>
    </location>
</feature>
<comment type="similarity">
    <text evidence="3 18">Belongs to the nitrite and sulfite reductase 4Fe-4S domain family.</text>
</comment>
<dbReference type="GO" id="GO:0050661">
    <property type="term" value="F:NADP binding"/>
    <property type="evidence" value="ECO:0007669"/>
    <property type="project" value="InterPro"/>
</dbReference>
<dbReference type="KEGG" id="sbae:DSM104329_03471"/>
<dbReference type="InterPro" id="IPR005117">
    <property type="entry name" value="NiRdtase/SiRdtase_haem-b_fer"/>
</dbReference>
<accession>A0A9E6XYY6</accession>
<evidence type="ECO:0000256" key="6">
    <source>
        <dbReference type="ARBA" id="ARBA00022617"/>
    </source>
</evidence>
<evidence type="ECO:0000256" key="2">
    <source>
        <dbReference type="ARBA" id="ARBA00004774"/>
    </source>
</evidence>
<dbReference type="Pfam" id="PF03460">
    <property type="entry name" value="NIR_SIR_ferr"/>
    <property type="match status" value="2"/>
</dbReference>
<protein>
    <recommendedName>
        <fullName evidence="18">Sulfite reductase [NADPH] hemoprotein beta-component</fullName>
        <shortName evidence="18">SiR-HP</shortName>
        <shortName evidence="18">SiRHP</shortName>
        <ecNumber evidence="18">1.8.1.2</ecNumber>
    </recommendedName>
</protein>
<evidence type="ECO:0000256" key="18">
    <source>
        <dbReference type="HAMAP-Rule" id="MF_01540"/>
    </source>
</evidence>
<keyword evidence="10 18" id="KW-0560">Oxidoreductase</keyword>
<dbReference type="InterPro" id="IPR045854">
    <property type="entry name" value="NO2/SO3_Rdtase_4Fe4S_sf"/>
</dbReference>
<reference evidence="22" key="1">
    <citation type="journal article" date="2022" name="Int. J. Syst. Evol. Microbiol.">
        <title>Pseudomonas aegrilactucae sp. nov. and Pseudomonas morbosilactucae sp. nov., pathogens causing bacterial rot of lettuce in Japan.</title>
        <authorList>
            <person name="Sawada H."/>
            <person name="Fujikawa T."/>
            <person name="Satou M."/>
        </authorList>
    </citation>
    <scope>NUCLEOTIDE SEQUENCE</scope>
    <source>
        <strain evidence="22">0166_1</strain>
    </source>
</reference>
<evidence type="ECO:0000256" key="10">
    <source>
        <dbReference type="ARBA" id="ARBA00023002"/>
    </source>
</evidence>
<evidence type="ECO:0000256" key="5">
    <source>
        <dbReference type="ARBA" id="ARBA00022605"/>
    </source>
</evidence>
<feature type="domain" description="Nitrite/Sulfite reductase ferredoxin-like" evidence="21">
    <location>
        <begin position="83"/>
        <end position="143"/>
    </location>
</feature>
<feature type="binding site" description="axial binding residue" evidence="18">
    <location>
        <position position="491"/>
    </location>
    <ligand>
        <name>siroheme</name>
        <dbReference type="ChEBI" id="CHEBI:60052"/>
    </ligand>
    <ligandPart>
        <name>Fe</name>
        <dbReference type="ChEBI" id="CHEBI:18248"/>
    </ligandPart>
</feature>
<evidence type="ECO:0000256" key="11">
    <source>
        <dbReference type="ARBA" id="ARBA00023004"/>
    </source>
</evidence>
<dbReference type="GO" id="GO:0009337">
    <property type="term" value="C:sulfite reductase complex (NADPH)"/>
    <property type="evidence" value="ECO:0007669"/>
    <property type="project" value="InterPro"/>
</dbReference>
<keyword evidence="4 18" id="KW-0004">4Fe-4S</keyword>
<dbReference type="Proteomes" id="UP001162834">
    <property type="component" value="Chromosome"/>
</dbReference>
<dbReference type="GO" id="GO:0046872">
    <property type="term" value="F:metal ion binding"/>
    <property type="evidence" value="ECO:0007669"/>
    <property type="project" value="UniProtKB-KW"/>
</dbReference>
<comment type="subunit">
    <text evidence="17 18">Alpha(8)-beta(8). The alpha component is a flavoprotein, the beta component is a hemoprotein.</text>
</comment>
<dbReference type="EC" id="1.8.1.2" evidence="18"/>
<keyword evidence="9 18" id="KW-0521">NADP</keyword>
<keyword evidence="8" id="KW-0883">Thioether bond</keyword>
<evidence type="ECO:0000256" key="8">
    <source>
        <dbReference type="ARBA" id="ARBA00022784"/>
    </source>
</evidence>
<dbReference type="InterPro" id="IPR006066">
    <property type="entry name" value="NO2/SO3_Rdtase_FeS/sirohaem_BS"/>
</dbReference>
<evidence type="ECO:0000256" key="3">
    <source>
        <dbReference type="ARBA" id="ARBA00010429"/>
    </source>
</evidence>
<evidence type="ECO:0000259" key="20">
    <source>
        <dbReference type="Pfam" id="PF01077"/>
    </source>
</evidence>
<dbReference type="FunFam" id="3.30.413.10:FF:000003">
    <property type="entry name" value="Sulfite reductase [NADPH] hemoprotein beta-component"/>
    <property type="match status" value="1"/>
</dbReference>
<dbReference type="NCBIfam" id="TIGR02041">
    <property type="entry name" value="CysI"/>
    <property type="match status" value="1"/>
</dbReference>
<comment type="pathway">
    <text evidence="2 18">Sulfur metabolism; hydrogen sulfide biosynthesis; hydrogen sulfide from sulfite (NADPH route): step 1/1.</text>
</comment>
<dbReference type="PANTHER" id="PTHR11493:SF47">
    <property type="entry name" value="SULFITE REDUCTASE [NADPH] SUBUNIT BETA"/>
    <property type="match status" value="1"/>
</dbReference>
<dbReference type="InterPro" id="IPR006067">
    <property type="entry name" value="NO2/SO3_Rdtase_4Fe4S_dom"/>
</dbReference>
<keyword evidence="11 18" id="KW-0408">Iron</keyword>
<dbReference type="AlphaFoldDB" id="A0A9E6XYY6"/>
<evidence type="ECO:0000313" key="23">
    <source>
        <dbReference type="Proteomes" id="UP001162834"/>
    </source>
</evidence>
<dbReference type="InterPro" id="IPR045169">
    <property type="entry name" value="NO2/SO3_Rdtase_4Fe4S_prot"/>
</dbReference>
<dbReference type="HAMAP" id="MF_01540">
    <property type="entry name" value="CysI"/>
    <property type="match status" value="1"/>
</dbReference>
<gene>
    <name evidence="18 22" type="primary">cysI</name>
    <name evidence="22" type="ORF">DSM104329_03471</name>
</gene>
<dbReference type="PANTHER" id="PTHR11493">
    <property type="entry name" value="SULFITE REDUCTASE [NADPH] SUBUNIT BETA-RELATED"/>
    <property type="match status" value="1"/>
</dbReference>
<evidence type="ECO:0000256" key="19">
    <source>
        <dbReference type="SAM" id="MobiDB-lite"/>
    </source>
</evidence>
<comment type="function">
    <text evidence="16 18">Component of the sulfite reductase complex that catalyzes the 6-electron reduction of sulfite to sulfide. This is one of several activities required for the biosynthesis of L-cysteine from sulfate.</text>
</comment>
<feature type="region of interest" description="Disordered" evidence="19">
    <location>
        <begin position="1"/>
        <end position="25"/>
    </location>
</feature>
<feature type="compositionally biased region" description="Basic and acidic residues" evidence="19">
    <location>
        <begin position="1"/>
        <end position="12"/>
    </location>
</feature>
<evidence type="ECO:0000256" key="4">
    <source>
        <dbReference type="ARBA" id="ARBA00022485"/>
    </source>
</evidence>
<name>A0A9E6XYY6_9ACTN</name>
<feature type="domain" description="Nitrite/Sulfite reductase ferredoxin-like" evidence="21">
    <location>
        <begin position="358"/>
        <end position="422"/>
    </location>
</feature>
<dbReference type="SUPFAM" id="SSF55124">
    <property type="entry name" value="Nitrite/Sulfite reductase N-terminal domain-like"/>
    <property type="match status" value="2"/>
</dbReference>
<dbReference type="GO" id="GO:0004783">
    <property type="term" value="F:sulfite reductase (NADPH) activity"/>
    <property type="evidence" value="ECO:0007669"/>
    <property type="project" value="UniProtKB-UniRule"/>
</dbReference>
<dbReference type="GO" id="GO:0070814">
    <property type="term" value="P:hydrogen sulfide biosynthetic process"/>
    <property type="evidence" value="ECO:0007669"/>
    <property type="project" value="UniProtKB-UniRule"/>
</dbReference>
<comment type="catalytic activity">
    <reaction evidence="14">
        <text>hydrogen sulfide + 6 oxidized [2Fe-2S]-[ferredoxin] + 3 H2O = sulfite + 6 reduced [2Fe-2S]-[ferredoxin] + 7 H(+)</text>
        <dbReference type="Rhea" id="RHEA:23132"/>
        <dbReference type="Rhea" id="RHEA-COMP:10000"/>
        <dbReference type="Rhea" id="RHEA-COMP:10001"/>
        <dbReference type="ChEBI" id="CHEBI:15377"/>
        <dbReference type="ChEBI" id="CHEBI:15378"/>
        <dbReference type="ChEBI" id="CHEBI:17359"/>
        <dbReference type="ChEBI" id="CHEBI:29919"/>
        <dbReference type="ChEBI" id="CHEBI:33737"/>
        <dbReference type="ChEBI" id="CHEBI:33738"/>
        <dbReference type="EC" id="1.8.7.1"/>
    </reaction>
</comment>
<feature type="binding site" evidence="18">
    <location>
        <position position="491"/>
    </location>
    <ligand>
        <name>[4Fe-4S] cluster</name>
        <dbReference type="ChEBI" id="CHEBI:49883"/>
    </ligand>
</feature>
<evidence type="ECO:0000256" key="16">
    <source>
        <dbReference type="ARBA" id="ARBA00057160"/>
    </source>
</evidence>
<keyword evidence="23" id="KW-1185">Reference proteome</keyword>
<dbReference type="Gene3D" id="3.30.413.10">
    <property type="entry name" value="Sulfite Reductase Hemoprotein, domain 1"/>
    <property type="match status" value="2"/>
</dbReference>
<dbReference type="Pfam" id="PF01077">
    <property type="entry name" value="NIR_SIR"/>
    <property type="match status" value="2"/>
</dbReference>
<evidence type="ECO:0000256" key="12">
    <source>
        <dbReference type="ARBA" id="ARBA00023014"/>
    </source>
</evidence>
<feature type="domain" description="Nitrite/sulphite reductase 4Fe-4S" evidence="20">
    <location>
        <begin position="440"/>
        <end position="565"/>
    </location>
</feature>
<feature type="binding site" evidence="18">
    <location>
        <position position="448"/>
    </location>
    <ligand>
        <name>[4Fe-4S] cluster</name>
        <dbReference type="ChEBI" id="CHEBI:49883"/>
    </ligand>
</feature>
<dbReference type="RefSeq" id="WP_259311120.1">
    <property type="nucleotide sequence ID" value="NZ_CP087164.1"/>
</dbReference>
<dbReference type="NCBIfam" id="NF010029">
    <property type="entry name" value="PRK13504.1"/>
    <property type="match status" value="1"/>
</dbReference>
<comment type="cofactor">
    <cofactor evidence="18">
        <name>siroheme</name>
        <dbReference type="ChEBI" id="CHEBI:60052"/>
    </cofactor>
    <text evidence="18">Binds 1 siroheme per subunit.</text>
</comment>
<evidence type="ECO:0000313" key="22">
    <source>
        <dbReference type="EMBL" id="UGS37059.1"/>
    </source>
</evidence>
<dbReference type="GO" id="GO:0050311">
    <property type="term" value="F:sulfite reductase (ferredoxin) activity"/>
    <property type="evidence" value="ECO:0007669"/>
    <property type="project" value="UniProtKB-EC"/>
</dbReference>
<dbReference type="PRINTS" id="PR00397">
    <property type="entry name" value="SIROHAEM"/>
</dbReference>
<dbReference type="InterPro" id="IPR011786">
    <property type="entry name" value="CysI"/>
</dbReference>
<comment type="cofactor">
    <cofactor evidence="18">
        <name>[4Fe-4S] cluster</name>
        <dbReference type="ChEBI" id="CHEBI:49883"/>
    </cofactor>
    <text evidence="18">Binds 1 [4Fe-4S] cluster per subunit.</text>
</comment>
<evidence type="ECO:0000256" key="9">
    <source>
        <dbReference type="ARBA" id="ARBA00022857"/>
    </source>
</evidence>
<evidence type="ECO:0000256" key="14">
    <source>
        <dbReference type="ARBA" id="ARBA00049518"/>
    </source>
</evidence>
<dbReference type="SUPFAM" id="SSF56014">
    <property type="entry name" value="Nitrite and sulphite reductase 4Fe-4S domain-like"/>
    <property type="match status" value="2"/>
</dbReference>
<evidence type="ECO:0000259" key="21">
    <source>
        <dbReference type="Pfam" id="PF03460"/>
    </source>
</evidence>
<evidence type="ECO:0000256" key="1">
    <source>
        <dbReference type="ARBA" id="ARBA00003247"/>
    </source>
</evidence>
<dbReference type="GO" id="GO:0020037">
    <property type="term" value="F:heme binding"/>
    <property type="evidence" value="ECO:0007669"/>
    <property type="project" value="InterPro"/>
</dbReference>
<evidence type="ECO:0000256" key="13">
    <source>
        <dbReference type="ARBA" id="ARBA00023192"/>
    </source>
</evidence>
<organism evidence="22 23">
    <name type="scientific">Capillimicrobium parvum</name>
    <dbReference type="NCBI Taxonomy" id="2884022"/>
    <lineage>
        <taxon>Bacteria</taxon>
        <taxon>Bacillati</taxon>
        <taxon>Actinomycetota</taxon>
        <taxon>Thermoleophilia</taxon>
        <taxon>Solirubrobacterales</taxon>
        <taxon>Capillimicrobiaceae</taxon>
        <taxon>Capillimicrobium</taxon>
    </lineage>
</organism>
<dbReference type="InterPro" id="IPR036136">
    <property type="entry name" value="Nit/Sulf_reduc_fer-like_dom_sf"/>
</dbReference>
<keyword evidence="5 18" id="KW-0028">Amino-acid biosynthesis</keyword>
<keyword evidence="13 18" id="KW-0198">Cysteine biosynthesis</keyword>
<keyword evidence="12 18" id="KW-0411">Iron-sulfur</keyword>
<proteinExistence type="inferred from homology"/>
<sequence length="577" mass="64075">MSSKTQPDRSHDLSQPLDRLGPDETLKAESDYLRGTIQESLADEITASVEASDAKLMKFFGLYQQDDRDVRDERRRQKLEPAYSFMARLRLPGGVCSPSQWLKLDELARAHAGETLRLTTRQTFQLHRVSKHDLRTVMQGLRDVLLDTKAACGDDTRGVMCAVNPNLSDLHGQVYELAKQASDHAVHKTGAYGEIWYGEERKETKGPEEPFYGRTYMPRKFKIGFAIPPSNDIDVYSQDLGFIAIADGGRLKGFNVAIGGGLGRTDQAPQTYPRLASVIGYIDADQLLETIDAVMSVQRDYGDRVDRSRARFKYTIDDKGLDWITAEIEERLGRALGPAKPYTFTSNGDPLGWTTGDDGREHCTLFIENGRVVNTPERPMLDGLRAIAQVHDGTFRLTPNQSLIIADIAAADRPAIEELLRAHGLDESERGRSGLRLNSMACVALPTCGLAMAESERYLPDLLTKVETILDAHGLRDDPITIRMTGCPNGCARPYIAEIGLTGRAPGKYNLYLGGGFHGERLNKMYLENVGEPAILEALDETLGHYARDRSPGERFGDFAIRAGYVAEVQEGRFFND</sequence>
<comment type="function">
    <text evidence="1">Catalyzes the reduction of sulfite to sulfide, a step in the biosynthesis of sulfur-containing amino acids and cofactors.</text>
</comment>
<keyword evidence="7 18" id="KW-0479">Metal-binding</keyword>
<dbReference type="GO" id="GO:0019344">
    <property type="term" value="P:cysteine biosynthetic process"/>
    <property type="evidence" value="ECO:0007669"/>
    <property type="project" value="UniProtKB-KW"/>
</dbReference>
<comment type="catalytic activity">
    <reaction evidence="15 18">
        <text>hydrogen sulfide + 3 NADP(+) + 3 H2O = sulfite + 3 NADPH + 4 H(+)</text>
        <dbReference type="Rhea" id="RHEA:13801"/>
        <dbReference type="ChEBI" id="CHEBI:15377"/>
        <dbReference type="ChEBI" id="CHEBI:15378"/>
        <dbReference type="ChEBI" id="CHEBI:17359"/>
        <dbReference type="ChEBI" id="CHEBI:29919"/>
        <dbReference type="ChEBI" id="CHEBI:57783"/>
        <dbReference type="ChEBI" id="CHEBI:58349"/>
        <dbReference type="EC" id="1.8.1.2"/>
    </reaction>
</comment>
<dbReference type="EMBL" id="CP087164">
    <property type="protein sequence ID" value="UGS37059.1"/>
    <property type="molecule type" value="Genomic_DNA"/>
</dbReference>
<evidence type="ECO:0000256" key="17">
    <source>
        <dbReference type="ARBA" id="ARBA00062253"/>
    </source>
</evidence>
<evidence type="ECO:0000256" key="15">
    <source>
        <dbReference type="ARBA" id="ARBA00052219"/>
    </source>
</evidence>
<dbReference type="GO" id="GO:0000103">
    <property type="term" value="P:sulfate assimilation"/>
    <property type="evidence" value="ECO:0007669"/>
    <property type="project" value="UniProtKB-UniRule"/>
</dbReference>
<dbReference type="PROSITE" id="PS00365">
    <property type="entry name" value="NIR_SIR"/>
    <property type="match status" value="1"/>
</dbReference>
<dbReference type="GO" id="GO:0051539">
    <property type="term" value="F:4 iron, 4 sulfur cluster binding"/>
    <property type="evidence" value="ECO:0007669"/>
    <property type="project" value="UniProtKB-KW"/>
</dbReference>
<feature type="binding site" evidence="18">
    <location>
        <position position="487"/>
    </location>
    <ligand>
        <name>[4Fe-4S] cluster</name>
        <dbReference type="ChEBI" id="CHEBI:49883"/>
    </ligand>
</feature>
<feature type="binding site" evidence="18">
    <location>
        <position position="442"/>
    </location>
    <ligand>
        <name>[4Fe-4S] cluster</name>
        <dbReference type="ChEBI" id="CHEBI:49883"/>
    </ligand>
</feature>